<keyword evidence="2" id="KW-1185">Reference proteome</keyword>
<dbReference type="RefSeq" id="WP_342880779.1">
    <property type="nucleotide sequence ID" value="NZ_JBBMQS010000001.1"/>
</dbReference>
<comment type="caution">
    <text evidence="1">The sequence shown here is derived from an EMBL/GenBank/DDBJ whole genome shotgun (WGS) entry which is preliminary data.</text>
</comment>
<evidence type="ECO:0008006" key="3">
    <source>
        <dbReference type="Google" id="ProtNLM"/>
    </source>
</evidence>
<evidence type="ECO:0000313" key="1">
    <source>
        <dbReference type="EMBL" id="MEM5496279.1"/>
    </source>
</evidence>
<sequence>MYVEQCSLSLRYFNYAPGKEHMMDAFKRHTHHQGLGVMTKAR</sequence>
<gene>
    <name evidence="1" type="ORF">WNY77_02605</name>
</gene>
<organism evidence="1 2">
    <name type="scientific">Paraglaciecola mesophila</name>
    <dbReference type="NCBI Taxonomy" id="197222"/>
    <lineage>
        <taxon>Bacteria</taxon>
        <taxon>Pseudomonadati</taxon>
        <taxon>Pseudomonadota</taxon>
        <taxon>Gammaproteobacteria</taxon>
        <taxon>Alteromonadales</taxon>
        <taxon>Alteromonadaceae</taxon>
        <taxon>Paraglaciecola</taxon>
    </lineage>
</organism>
<dbReference type="EMBL" id="JBBMQS010000001">
    <property type="protein sequence ID" value="MEM5496279.1"/>
    <property type="molecule type" value="Genomic_DNA"/>
</dbReference>
<reference evidence="1 2" key="1">
    <citation type="submission" date="2024-03" db="EMBL/GenBank/DDBJ databases">
        <title>Community enrichment and isolation of bacterial strains for fucoidan degradation.</title>
        <authorList>
            <person name="Sichert A."/>
        </authorList>
    </citation>
    <scope>NUCLEOTIDE SEQUENCE [LARGE SCALE GENOMIC DNA]</scope>
    <source>
        <strain evidence="1 2">AS12</strain>
    </source>
</reference>
<accession>A0ABU9SQX6</accession>
<evidence type="ECO:0000313" key="2">
    <source>
        <dbReference type="Proteomes" id="UP001461163"/>
    </source>
</evidence>
<name>A0ABU9SQX6_9ALTE</name>
<dbReference type="Proteomes" id="UP001461163">
    <property type="component" value="Unassembled WGS sequence"/>
</dbReference>
<proteinExistence type="predicted"/>
<protein>
    <recommendedName>
        <fullName evidence="3">Transposase</fullName>
    </recommendedName>
</protein>